<proteinExistence type="inferred from homology"/>
<gene>
    <name evidence="12" type="ORF">DW780_17185</name>
    <name evidence="10" type="ORF">GAN91_00565</name>
    <name evidence="9" type="ORF">GAO51_06625</name>
    <name evidence="11" type="ORF">PO127_07850</name>
</gene>
<keyword evidence="4" id="KW-0472">Membrane</keyword>
<evidence type="ECO:0000313" key="12">
    <source>
        <dbReference type="EMBL" id="RHD85852.1"/>
    </source>
</evidence>
<evidence type="ECO:0000256" key="4">
    <source>
        <dbReference type="ARBA" id="ARBA00023136"/>
    </source>
</evidence>
<feature type="domain" description="SusD-like N-terminal" evidence="8">
    <location>
        <begin position="112"/>
        <end position="237"/>
    </location>
</feature>
<reference evidence="14 15" key="2">
    <citation type="journal article" date="2019" name="Nat. Med.">
        <title>A library of human gut bacterial isolates paired with longitudinal multiomics data enables mechanistic microbiome research.</title>
        <authorList>
            <person name="Poyet M."/>
            <person name="Groussin M."/>
            <person name="Gibbons S.M."/>
            <person name="Avila-Pacheco J."/>
            <person name="Jiang X."/>
            <person name="Kearney S.M."/>
            <person name="Perrotta A.R."/>
            <person name="Berdy B."/>
            <person name="Zhao S."/>
            <person name="Lieberman T.D."/>
            <person name="Swanson P.K."/>
            <person name="Smith M."/>
            <person name="Roesemann S."/>
            <person name="Alexander J.E."/>
            <person name="Rich S.A."/>
            <person name="Livny J."/>
            <person name="Vlamakis H."/>
            <person name="Clish C."/>
            <person name="Bullock K."/>
            <person name="Deik A."/>
            <person name="Scott J."/>
            <person name="Pierce K.A."/>
            <person name="Xavier R.J."/>
            <person name="Alm E.J."/>
        </authorList>
    </citation>
    <scope>NUCLEOTIDE SEQUENCE [LARGE SCALE GENOMIC DNA]</scope>
    <source>
        <strain evidence="10 14">BIOML-A162</strain>
        <strain evidence="9 15">BIOML-A188</strain>
    </source>
</reference>
<dbReference type="Gene3D" id="1.25.40.390">
    <property type="match status" value="1"/>
</dbReference>
<dbReference type="InterPro" id="IPR012944">
    <property type="entry name" value="SusD_RagB_dom"/>
</dbReference>
<feature type="domain" description="RagB/SusD" evidence="7">
    <location>
        <begin position="360"/>
        <end position="681"/>
    </location>
</feature>
<protein>
    <submittedName>
        <fullName evidence="12">RagB/SusD family nutrient uptake outer membrane protein</fullName>
    </submittedName>
</protein>
<evidence type="ECO:0000313" key="9">
    <source>
        <dbReference type="EMBL" id="KAB4314492.1"/>
    </source>
</evidence>
<dbReference type="EMBL" id="JAQNVG010000010">
    <property type="protein sequence ID" value="MDC2235658.1"/>
    <property type="molecule type" value="Genomic_DNA"/>
</dbReference>
<dbReference type="SUPFAM" id="SSF48452">
    <property type="entry name" value="TPR-like"/>
    <property type="match status" value="1"/>
</dbReference>
<dbReference type="RefSeq" id="WP_008764312.1">
    <property type="nucleotide sequence ID" value="NZ_BAABXH010000002.1"/>
</dbReference>
<dbReference type="PROSITE" id="PS51257">
    <property type="entry name" value="PROKAR_LIPOPROTEIN"/>
    <property type="match status" value="1"/>
</dbReference>
<dbReference type="KEGG" id="btho:Btheta7330_04143"/>
<comment type="caution">
    <text evidence="12">The sequence shown here is derived from an EMBL/GenBank/DDBJ whole genome shotgun (WGS) entry which is preliminary data.</text>
</comment>
<keyword evidence="3 6" id="KW-0732">Signal</keyword>
<reference evidence="11" key="3">
    <citation type="submission" date="2022-10" db="EMBL/GenBank/DDBJ databases">
        <title>Human gut microbiome strain richness.</title>
        <authorList>
            <person name="Chen-Liaw A."/>
        </authorList>
    </citation>
    <scope>NUCLEOTIDE SEQUENCE</scope>
    <source>
        <strain evidence="11">1001283st1_A3_1001283B150304_161114</strain>
    </source>
</reference>
<feature type="signal peptide" evidence="6">
    <location>
        <begin position="1"/>
        <end position="18"/>
    </location>
</feature>
<evidence type="ECO:0000313" key="14">
    <source>
        <dbReference type="Proteomes" id="UP000436858"/>
    </source>
</evidence>
<accession>A0A0P0F3U5</accession>
<evidence type="ECO:0000256" key="5">
    <source>
        <dbReference type="ARBA" id="ARBA00023237"/>
    </source>
</evidence>
<dbReference type="EMBL" id="WCRY01000001">
    <property type="protein sequence ID" value="KAB4487929.1"/>
    <property type="molecule type" value="Genomic_DNA"/>
</dbReference>
<feature type="chain" id="PRO_5002966786" evidence="6">
    <location>
        <begin position="19"/>
        <end position="683"/>
    </location>
</feature>
<dbReference type="InterPro" id="IPR011990">
    <property type="entry name" value="TPR-like_helical_dom_sf"/>
</dbReference>
<organism evidence="12 13">
    <name type="scientific">Bacteroides thetaiotaomicron</name>
    <dbReference type="NCBI Taxonomy" id="818"/>
    <lineage>
        <taxon>Bacteria</taxon>
        <taxon>Pseudomonadati</taxon>
        <taxon>Bacteroidota</taxon>
        <taxon>Bacteroidia</taxon>
        <taxon>Bacteroidales</taxon>
        <taxon>Bacteroidaceae</taxon>
        <taxon>Bacteroides</taxon>
    </lineage>
</organism>
<reference evidence="12 13" key="1">
    <citation type="submission" date="2018-08" db="EMBL/GenBank/DDBJ databases">
        <title>A genome reference for cultivated species of the human gut microbiota.</title>
        <authorList>
            <person name="Zou Y."/>
            <person name="Xue W."/>
            <person name="Luo G."/>
        </authorList>
    </citation>
    <scope>NUCLEOTIDE SEQUENCE [LARGE SCALE GENOMIC DNA]</scope>
    <source>
        <strain evidence="12 13">AM30-26</strain>
    </source>
</reference>
<evidence type="ECO:0000259" key="8">
    <source>
        <dbReference type="Pfam" id="PF14322"/>
    </source>
</evidence>
<dbReference type="AlphaFoldDB" id="A0A0P0F3U5"/>
<dbReference type="Proteomes" id="UP000440614">
    <property type="component" value="Unassembled WGS sequence"/>
</dbReference>
<dbReference type="GeneID" id="60925257"/>
<evidence type="ECO:0000256" key="6">
    <source>
        <dbReference type="SAM" id="SignalP"/>
    </source>
</evidence>
<dbReference type="Proteomes" id="UP000436858">
    <property type="component" value="Unassembled WGS sequence"/>
</dbReference>
<evidence type="ECO:0000256" key="3">
    <source>
        <dbReference type="ARBA" id="ARBA00022729"/>
    </source>
</evidence>
<evidence type="ECO:0000256" key="2">
    <source>
        <dbReference type="ARBA" id="ARBA00006275"/>
    </source>
</evidence>
<evidence type="ECO:0000313" key="11">
    <source>
        <dbReference type="EMBL" id="MDC2235658.1"/>
    </source>
</evidence>
<evidence type="ECO:0000256" key="1">
    <source>
        <dbReference type="ARBA" id="ARBA00004442"/>
    </source>
</evidence>
<evidence type="ECO:0000313" key="10">
    <source>
        <dbReference type="EMBL" id="KAB4487929.1"/>
    </source>
</evidence>
<evidence type="ECO:0000313" key="15">
    <source>
        <dbReference type="Proteomes" id="UP000440614"/>
    </source>
</evidence>
<keyword evidence="5" id="KW-0998">Cell outer membrane</keyword>
<dbReference type="EMBL" id="QSJP01000016">
    <property type="protein sequence ID" value="RHD85852.1"/>
    <property type="molecule type" value="Genomic_DNA"/>
</dbReference>
<name>A0A0P0F3U5_BACT4</name>
<accession>C6IKM6</accession>
<dbReference type="GO" id="GO:0009279">
    <property type="term" value="C:cell outer membrane"/>
    <property type="evidence" value="ECO:0007669"/>
    <property type="project" value="UniProtKB-SubCell"/>
</dbReference>
<sequence length="683" mass="77871">MKKYFILSVLLLVSGFFASCNYLNIDDYFEDTFQEDSIYANKRNIERYFNGAAALLPVVDKIWEYGNTPGVTGSDEAVSCGDWNGMVVIQFSGTKLMNNEITSSSMGGWTWDFNIWPKCYKVIRKVNTILPHIDGVRDMNSFERMEFRAKCRFLRAYAYYLILQQNGPMILLGDEIVSNNEEAEYYARTRNTYDECVDYICSEFDEAAKNLPDATTSMDQYIPTEGAALALAARVRLQAASPLYNGGEAARRFFGDFTRCTDGDHYVSQSYDERKWALAAAAAKKVIDLGRYQLYTVAASTDAEHPESGNYGTYVVTLPQEVPTAEFPNGVGMGDKKVVDPYRSYAEMFNGELAINQNPEFIWCSSTAQVGSHMGYVFPLNFGGSSCLCVPQHIVDQFYMADGRDIKNSSSAYPYISRPYDKTCVTTEGKVLSEGYKISQGTYLAYTNREPRFYVNIGYSHAWWAMGSTTESAKKNVNIDYWNGANSGKNHSNNNVYNITGYTSRKYINPQDAMSGSGARQKDKSFPIIRYAEILLAYAEALNNLTQAYEIDGQTYTRDTEAIKYYFNQIRYRAGIPGLTADDLITVEAFNKVVQRERLIELFWEGQRYYDIRRWGIVEDLEREPLMGLNVEQAEWEGFYQPTVIQYKSIIERDFKPKMVWLPLHLDEIRKVSVLDQNPGWDK</sequence>
<evidence type="ECO:0000313" key="13">
    <source>
        <dbReference type="Proteomes" id="UP000284785"/>
    </source>
</evidence>
<dbReference type="Pfam" id="PF07980">
    <property type="entry name" value="SusD_RagB"/>
    <property type="match status" value="1"/>
</dbReference>
<dbReference type="InterPro" id="IPR033985">
    <property type="entry name" value="SusD-like_N"/>
</dbReference>
<dbReference type="Pfam" id="PF14322">
    <property type="entry name" value="SusD-like_3"/>
    <property type="match status" value="1"/>
</dbReference>
<comment type="subcellular location">
    <subcellularLocation>
        <location evidence="1">Cell outer membrane</location>
    </subcellularLocation>
</comment>
<dbReference type="Proteomes" id="UP001217776">
    <property type="component" value="Unassembled WGS sequence"/>
</dbReference>
<dbReference type="EMBL" id="WCSY01000005">
    <property type="protein sequence ID" value="KAB4314492.1"/>
    <property type="molecule type" value="Genomic_DNA"/>
</dbReference>
<dbReference type="Proteomes" id="UP000284785">
    <property type="component" value="Unassembled WGS sequence"/>
</dbReference>
<evidence type="ECO:0000259" key="7">
    <source>
        <dbReference type="Pfam" id="PF07980"/>
    </source>
</evidence>
<comment type="similarity">
    <text evidence="2">Belongs to the SusD family.</text>
</comment>